<feature type="transmembrane region" description="Helical" evidence="6">
    <location>
        <begin position="165"/>
        <end position="183"/>
    </location>
</feature>
<keyword evidence="4 6" id="KW-1133">Transmembrane helix</keyword>
<keyword evidence="3 6" id="KW-0812">Transmembrane</keyword>
<dbReference type="AlphaFoldDB" id="V4HCA2"/>
<gene>
    <name evidence="7" type="ORF">PL2TA16_04367</name>
</gene>
<feature type="transmembrane region" description="Helical" evidence="6">
    <location>
        <begin position="37"/>
        <end position="60"/>
    </location>
</feature>
<dbReference type="EMBL" id="AUSV01000006">
    <property type="protein sequence ID" value="ESP95111.1"/>
    <property type="molecule type" value="Genomic_DNA"/>
</dbReference>
<dbReference type="GO" id="GO:0005886">
    <property type="term" value="C:plasma membrane"/>
    <property type="evidence" value="ECO:0007669"/>
    <property type="project" value="UniProtKB-SubCell"/>
</dbReference>
<evidence type="ECO:0000256" key="4">
    <source>
        <dbReference type="ARBA" id="ARBA00022989"/>
    </source>
</evidence>
<evidence type="ECO:0000256" key="3">
    <source>
        <dbReference type="ARBA" id="ARBA00022692"/>
    </source>
</evidence>
<name>V4HCA2_PSEL2</name>
<keyword evidence="2" id="KW-1003">Cell membrane</keyword>
<feature type="transmembrane region" description="Helical" evidence="6">
    <location>
        <begin position="106"/>
        <end position="128"/>
    </location>
</feature>
<evidence type="ECO:0000256" key="2">
    <source>
        <dbReference type="ARBA" id="ARBA00022475"/>
    </source>
</evidence>
<dbReference type="RefSeq" id="WP_023397350.1">
    <property type="nucleotide sequence ID" value="NZ_AUSV01000006.1"/>
</dbReference>
<protein>
    <submittedName>
        <fullName evidence="7">Membrane protein</fullName>
    </submittedName>
</protein>
<sequence>MKKAISGVLGIKVLNQLCAFLVSIGIARFYGEYQLGQFALFTTLAMVFCIVSSLGSNVYLQRELSGESLEQSKNLLVQACLFRALNTGILIILAGLFNAVTASFEWGQFAVFFAVLFFFQFLNFAAYILKSQSKFVVSELLEWGVFRLGIVIGFIASLLYLNADIIYISLLGILALTSCFVIYKGQLQLGLEPTNFTFDFEKVKTIAIGSLPFLVTQISALLLIYTDTLFIAALLGYEQLAYYDVCYKLAAVVLFLNASITSVISTRISQLYKAGELSSVHNLVKKVCGYASLAAIVGFFVAIALSKFALGLWGEEFIQYNDLFMLLLVGILLQFALSATSTYLSMSSRAKLCAKITLLFGTVNLLLNPLLISKFGLIGAAVATLSAQVAITLSCAYFYLKQRKAELLTVGK</sequence>
<feature type="transmembrane region" description="Helical" evidence="6">
    <location>
        <begin position="203"/>
        <end position="225"/>
    </location>
</feature>
<feature type="transmembrane region" description="Helical" evidence="6">
    <location>
        <begin position="12"/>
        <end position="31"/>
    </location>
</feature>
<feature type="transmembrane region" description="Helical" evidence="6">
    <location>
        <begin position="140"/>
        <end position="159"/>
    </location>
</feature>
<dbReference type="Pfam" id="PF01943">
    <property type="entry name" value="Polysacc_synt"/>
    <property type="match status" value="1"/>
</dbReference>
<evidence type="ECO:0000313" key="8">
    <source>
        <dbReference type="Proteomes" id="UP000017820"/>
    </source>
</evidence>
<dbReference type="Proteomes" id="UP000017820">
    <property type="component" value="Unassembled WGS sequence"/>
</dbReference>
<feature type="transmembrane region" description="Helical" evidence="6">
    <location>
        <begin position="287"/>
        <end position="311"/>
    </location>
</feature>
<feature type="transmembrane region" description="Helical" evidence="6">
    <location>
        <begin position="80"/>
        <end position="100"/>
    </location>
</feature>
<reference evidence="7 8" key="1">
    <citation type="submission" date="2013-07" db="EMBL/GenBank/DDBJ databases">
        <title>Draft genome sequence of Pseudoalteromonas luteoviolacea 2ta16.</title>
        <authorList>
            <person name="Allen E.E."/>
            <person name="Azam F."/>
            <person name="Podell S."/>
        </authorList>
    </citation>
    <scope>NUCLEOTIDE SEQUENCE [LARGE SCALE GENOMIC DNA]</scope>
    <source>
        <strain evidence="7 8">2ta16</strain>
    </source>
</reference>
<dbReference type="InterPro" id="IPR002797">
    <property type="entry name" value="Polysacc_synth"/>
</dbReference>
<evidence type="ECO:0000313" key="7">
    <source>
        <dbReference type="EMBL" id="ESP95111.1"/>
    </source>
</evidence>
<dbReference type="InterPro" id="IPR050833">
    <property type="entry name" value="Poly_Biosynth_Transport"/>
</dbReference>
<comment type="caution">
    <text evidence="7">The sequence shown here is derived from an EMBL/GenBank/DDBJ whole genome shotgun (WGS) entry which is preliminary data.</text>
</comment>
<evidence type="ECO:0000256" key="1">
    <source>
        <dbReference type="ARBA" id="ARBA00004651"/>
    </source>
</evidence>
<proteinExistence type="predicted"/>
<evidence type="ECO:0000256" key="6">
    <source>
        <dbReference type="SAM" id="Phobius"/>
    </source>
</evidence>
<organism evidence="7 8">
    <name type="scientific">Pseudoalteromonas luteoviolacea (strain 2ta16)</name>
    <dbReference type="NCBI Taxonomy" id="1353533"/>
    <lineage>
        <taxon>Bacteria</taxon>
        <taxon>Pseudomonadati</taxon>
        <taxon>Pseudomonadota</taxon>
        <taxon>Gammaproteobacteria</taxon>
        <taxon>Alteromonadales</taxon>
        <taxon>Pseudoalteromonadaceae</taxon>
        <taxon>Pseudoalteromonas</taxon>
    </lineage>
</organism>
<feature type="transmembrane region" description="Helical" evidence="6">
    <location>
        <begin position="378"/>
        <end position="400"/>
    </location>
</feature>
<dbReference type="PANTHER" id="PTHR30250">
    <property type="entry name" value="PST FAMILY PREDICTED COLANIC ACID TRANSPORTER"/>
    <property type="match status" value="1"/>
</dbReference>
<dbReference type="PANTHER" id="PTHR30250:SF11">
    <property type="entry name" value="O-ANTIGEN TRANSPORTER-RELATED"/>
    <property type="match status" value="1"/>
</dbReference>
<dbReference type="PATRIC" id="fig|1353533.3.peg.387"/>
<feature type="transmembrane region" description="Helical" evidence="6">
    <location>
        <begin position="352"/>
        <end position="372"/>
    </location>
</feature>
<accession>V4HCA2</accession>
<evidence type="ECO:0000256" key="5">
    <source>
        <dbReference type="ARBA" id="ARBA00023136"/>
    </source>
</evidence>
<feature type="transmembrane region" description="Helical" evidence="6">
    <location>
        <begin position="245"/>
        <end position="266"/>
    </location>
</feature>
<keyword evidence="5 6" id="KW-0472">Membrane</keyword>
<comment type="subcellular location">
    <subcellularLocation>
        <location evidence="1">Cell membrane</location>
        <topology evidence="1">Multi-pass membrane protein</topology>
    </subcellularLocation>
</comment>
<feature type="transmembrane region" description="Helical" evidence="6">
    <location>
        <begin position="323"/>
        <end position="345"/>
    </location>
</feature>